<keyword evidence="1" id="KW-1133">Transmembrane helix</keyword>
<feature type="chain" id="PRO_5035214588" description="WD40 repeat domain-containing protein" evidence="2">
    <location>
        <begin position="31"/>
        <end position="365"/>
    </location>
</feature>
<sequence>MRSDLHSGRTLVATLATALATVLPAGAAHAAPRPTPVPAAPWVKEFSIPSNEITESSGLYASRLHPGVFWTHNDGPGEPVIYAVNEKGITEAAIRLEGATAIDTEAIGGFVDSRGNAMLFLADIGDNEKTRVKGVTIFALPEPSSLSSTKAKAESYQLVYPDGPHDAEALLVHPQTGNLYIVTKSPSGGAVYAAPTALVPGVTNRMEHIAPVPHVISDGVLNAGGQMFLRGYNKVRVFSDITGKLLETIPAPKQPQGESLTIGADGRSLFAGSEGAKSAVFRLPLPEELAAAPVRVPSPPPEVPAGQPDGETSTAYPSEWLWVGGLLAGAVVIAALAPLARRRRARLASSAESDSTVALVSQREN</sequence>
<dbReference type="SUPFAM" id="SSF63829">
    <property type="entry name" value="Calcium-dependent phosphotriesterase"/>
    <property type="match status" value="1"/>
</dbReference>
<evidence type="ECO:0000256" key="1">
    <source>
        <dbReference type="SAM" id="Phobius"/>
    </source>
</evidence>
<comment type="caution">
    <text evidence="3">The sequence shown here is derived from an EMBL/GenBank/DDBJ whole genome shotgun (WGS) entry which is preliminary data.</text>
</comment>
<dbReference type="AlphaFoldDB" id="A0A8J3RZJ5"/>
<proteinExistence type="predicted"/>
<reference evidence="3" key="1">
    <citation type="submission" date="2021-01" db="EMBL/GenBank/DDBJ databases">
        <title>Whole genome shotgun sequence of Planobispora rosea NBRC 15558.</title>
        <authorList>
            <person name="Komaki H."/>
            <person name="Tamura T."/>
        </authorList>
    </citation>
    <scope>NUCLEOTIDE SEQUENCE</scope>
    <source>
        <strain evidence="3">NBRC 15558</strain>
    </source>
</reference>
<keyword evidence="1" id="KW-0812">Transmembrane</keyword>
<feature type="signal peptide" evidence="2">
    <location>
        <begin position="1"/>
        <end position="30"/>
    </location>
</feature>
<name>A0A8J3RZJ5_PLARO</name>
<evidence type="ECO:0000256" key="2">
    <source>
        <dbReference type="SAM" id="SignalP"/>
    </source>
</evidence>
<dbReference type="OrthoDB" id="9801244at2"/>
<organism evidence="3 4">
    <name type="scientific">Planobispora rosea</name>
    <dbReference type="NCBI Taxonomy" id="35762"/>
    <lineage>
        <taxon>Bacteria</taxon>
        <taxon>Bacillati</taxon>
        <taxon>Actinomycetota</taxon>
        <taxon>Actinomycetes</taxon>
        <taxon>Streptosporangiales</taxon>
        <taxon>Streptosporangiaceae</taxon>
        <taxon>Planobispora</taxon>
    </lineage>
</organism>
<dbReference type="Proteomes" id="UP000655044">
    <property type="component" value="Unassembled WGS sequence"/>
</dbReference>
<keyword evidence="1" id="KW-0472">Membrane</keyword>
<evidence type="ECO:0000313" key="4">
    <source>
        <dbReference type="Proteomes" id="UP000655044"/>
    </source>
</evidence>
<keyword evidence="2" id="KW-0732">Signal</keyword>
<evidence type="ECO:0008006" key="5">
    <source>
        <dbReference type="Google" id="ProtNLM"/>
    </source>
</evidence>
<dbReference type="RefSeq" id="WP_068920832.1">
    <property type="nucleotide sequence ID" value="NZ_BMQP01000024.1"/>
</dbReference>
<evidence type="ECO:0000313" key="3">
    <source>
        <dbReference type="EMBL" id="GIH84165.1"/>
    </source>
</evidence>
<dbReference type="EMBL" id="BOOI01000021">
    <property type="protein sequence ID" value="GIH84165.1"/>
    <property type="molecule type" value="Genomic_DNA"/>
</dbReference>
<accession>A0A8J3RZJ5</accession>
<gene>
    <name evidence="3" type="ORF">Pro02_25730</name>
</gene>
<keyword evidence="4" id="KW-1185">Reference proteome</keyword>
<feature type="transmembrane region" description="Helical" evidence="1">
    <location>
        <begin position="320"/>
        <end position="340"/>
    </location>
</feature>
<protein>
    <recommendedName>
        <fullName evidence="5">WD40 repeat domain-containing protein</fullName>
    </recommendedName>
</protein>